<reference evidence="8 9" key="1">
    <citation type="journal article" date="2018" name="Cell">
        <title>The Chara Genome: Secondary Complexity and Implications for Plant Terrestrialization.</title>
        <authorList>
            <person name="Nishiyama T."/>
            <person name="Sakayama H."/>
            <person name="Vries J.D."/>
            <person name="Buschmann H."/>
            <person name="Saint-Marcoux D."/>
            <person name="Ullrich K.K."/>
            <person name="Haas F.B."/>
            <person name="Vanderstraeten L."/>
            <person name="Becker D."/>
            <person name="Lang D."/>
            <person name="Vosolsobe S."/>
            <person name="Rombauts S."/>
            <person name="Wilhelmsson P.K.I."/>
            <person name="Janitza P."/>
            <person name="Kern R."/>
            <person name="Heyl A."/>
            <person name="Rumpler F."/>
            <person name="Villalobos L.I.A.C."/>
            <person name="Clay J.M."/>
            <person name="Skokan R."/>
            <person name="Toyoda A."/>
            <person name="Suzuki Y."/>
            <person name="Kagoshima H."/>
            <person name="Schijlen E."/>
            <person name="Tajeshwar N."/>
            <person name="Catarino B."/>
            <person name="Hetherington A.J."/>
            <person name="Saltykova A."/>
            <person name="Bonnot C."/>
            <person name="Breuninger H."/>
            <person name="Symeonidi A."/>
            <person name="Radhakrishnan G.V."/>
            <person name="Van Nieuwerburgh F."/>
            <person name="Deforce D."/>
            <person name="Chang C."/>
            <person name="Karol K.G."/>
            <person name="Hedrich R."/>
            <person name="Ulvskov P."/>
            <person name="Glockner G."/>
            <person name="Delwiche C.F."/>
            <person name="Petrasek J."/>
            <person name="Van de Peer Y."/>
            <person name="Friml J."/>
            <person name="Beilby M."/>
            <person name="Dolan L."/>
            <person name="Kohara Y."/>
            <person name="Sugano S."/>
            <person name="Fujiyama A."/>
            <person name="Delaux P.-M."/>
            <person name="Quint M."/>
            <person name="TheiBen G."/>
            <person name="Hagemann M."/>
            <person name="Harholt J."/>
            <person name="Dunand C."/>
            <person name="Zachgo S."/>
            <person name="Langdale J."/>
            <person name="Maumus F."/>
            <person name="Straeten D.V.D."/>
            <person name="Gould S.B."/>
            <person name="Rensing S.A."/>
        </authorList>
    </citation>
    <scope>NUCLEOTIDE SEQUENCE [LARGE SCALE GENOMIC DNA]</scope>
    <source>
        <strain evidence="8 9">S276</strain>
    </source>
</reference>
<sequence>MATAQAQAVAEISELESLQLTRNLLRIAIFNISYIRGLFPDKYFDDKFVPALGMKIKKLLPADAEARRLIDWMEKGVYDALQKKYLKTLVFGLCKQEEGPLLEDYTFSFSYPSEGASMDITHGNGKKKTKAFSSSDSEPTSAQMRSAACKLVRTLVQLMQTLESVPDERYLVMKIYYYDDVTPEDYEPPFFRCATDEEDDMTFPGERSPFRMKIGDVNSKYYAIALKVRSILDPCGDENDDEDDEGSDQQASDEESESESDHSNKQSDSEGEEGPERNNAKPKQDKVEDVQMRNSCHEEEEEEEEDQSVKAGASQEGQAPNAEKASISDDETDIEGGESKSEDSELIKSWVLKQKGVIEVTDALVDFPDIEVATVEEVFCQLASMGIIRSVGEDKYIISAISKSEAAALAKDDKRKNTTEEDVSSKDRSGVGKAQPAVKPGLAQAGSVEGLPDAPTTDEKKDAKRSAMSAPRGGKPSGPTAEMDMSTVGGLHSLGSDVTRQPSNGNDQMQCMNSQGDTDADEEGFKKPSLMPSKLRNQAGNKANQATGSTASGDRTDVPIRNRAHPAGSSSVPNRPALNLISQSCSVSGMQDSQDSVCCQSNRRRRRKASRVEDPIYQNLKKLRPEM</sequence>
<dbReference type="GO" id="GO:0005694">
    <property type="term" value="C:chromosome"/>
    <property type="evidence" value="ECO:0007669"/>
    <property type="project" value="UniProtKB-SubCell"/>
</dbReference>
<feature type="region of interest" description="Disordered" evidence="6">
    <location>
        <begin position="407"/>
        <end position="611"/>
    </location>
</feature>
<dbReference type="EMBL" id="BFEA01000199">
    <property type="protein sequence ID" value="GBG74246.1"/>
    <property type="molecule type" value="Genomic_DNA"/>
</dbReference>
<gene>
    <name evidence="8" type="ORF">CBR_g17956</name>
</gene>
<keyword evidence="5" id="KW-0469">Meiosis</keyword>
<dbReference type="OrthoDB" id="1928087at2759"/>
<feature type="compositionally biased region" description="Basic and acidic residues" evidence="6">
    <location>
        <begin position="410"/>
        <end position="430"/>
    </location>
</feature>
<evidence type="ECO:0000313" key="8">
    <source>
        <dbReference type="EMBL" id="GBG74246.1"/>
    </source>
</evidence>
<feature type="compositionally biased region" description="Basic and acidic residues" evidence="6">
    <location>
        <begin position="259"/>
        <end position="297"/>
    </location>
</feature>
<dbReference type="InterPro" id="IPR036570">
    <property type="entry name" value="HORMA_dom_sf"/>
</dbReference>
<comment type="caution">
    <text evidence="8">The sequence shown here is derived from an EMBL/GenBank/DDBJ whole genome shotgun (WGS) entry which is preliminary data.</text>
</comment>
<keyword evidence="3" id="KW-0158">Chromosome</keyword>
<dbReference type="AlphaFoldDB" id="A0A388KW09"/>
<keyword evidence="9" id="KW-1185">Reference proteome</keyword>
<accession>A0A388KW09</accession>
<feature type="compositionally biased region" description="Polar residues" evidence="6">
    <location>
        <begin position="496"/>
        <end position="517"/>
    </location>
</feature>
<comment type="subcellular location">
    <subcellularLocation>
        <location evidence="2">Chromosome</location>
    </subcellularLocation>
    <subcellularLocation>
        <location evidence="1">Nucleus</location>
    </subcellularLocation>
</comment>
<name>A0A388KW09_CHABU</name>
<dbReference type="Pfam" id="PF02301">
    <property type="entry name" value="HORMA"/>
    <property type="match status" value="1"/>
</dbReference>
<feature type="domain" description="HORMA" evidence="7">
    <location>
        <begin position="15"/>
        <end position="228"/>
    </location>
</feature>
<protein>
    <recommendedName>
        <fullName evidence="7">HORMA domain-containing protein</fullName>
    </recommendedName>
</protein>
<evidence type="ECO:0000256" key="1">
    <source>
        <dbReference type="ARBA" id="ARBA00004123"/>
    </source>
</evidence>
<dbReference type="OMA" id="RNSCHEE"/>
<dbReference type="Gramene" id="GBG74246">
    <property type="protein sequence ID" value="GBG74246"/>
    <property type="gene ID" value="CBR_g17956"/>
</dbReference>
<evidence type="ECO:0000256" key="3">
    <source>
        <dbReference type="ARBA" id="ARBA00022454"/>
    </source>
</evidence>
<dbReference type="PROSITE" id="PS50815">
    <property type="entry name" value="HORMA"/>
    <property type="match status" value="1"/>
</dbReference>
<dbReference type="PANTHER" id="PTHR48225">
    <property type="entry name" value="HORMA DOMAIN-CONTAINING PROTEIN 1"/>
    <property type="match status" value="1"/>
</dbReference>
<dbReference type="SUPFAM" id="SSF56019">
    <property type="entry name" value="The spindle assembly checkpoint protein mad2"/>
    <property type="match status" value="1"/>
</dbReference>
<feature type="compositionally biased region" description="Polar residues" evidence="6">
    <location>
        <begin position="535"/>
        <end position="553"/>
    </location>
</feature>
<evidence type="ECO:0000256" key="5">
    <source>
        <dbReference type="ARBA" id="ARBA00023254"/>
    </source>
</evidence>
<dbReference type="Proteomes" id="UP000265515">
    <property type="component" value="Unassembled WGS sequence"/>
</dbReference>
<proteinExistence type="predicted"/>
<feature type="compositionally biased region" description="Acidic residues" evidence="6">
    <location>
        <begin position="235"/>
        <end position="258"/>
    </location>
</feature>
<dbReference type="InterPro" id="IPR051294">
    <property type="entry name" value="HORMA_MeioticProgression"/>
</dbReference>
<dbReference type="PANTHER" id="PTHR48225:SF7">
    <property type="entry name" value="MEIOSIS-SPECIFIC PROTEIN HOP1"/>
    <property type="match status" value="1"/>
</dbReference>
<evidence type="ECO:0000256" key="4">
    <source>
        <dbReference type="ARBA" id="ARBA00023242"/>
    </source>
</evidence>
<organism evidence="8 9">
    <name type="scientific">Chara braunii</name>
    <name type="common">Braun's stonewort</name>
    <dbReference type="NCBI Taxonomy" id="69332"/>
    <lineage>
        <taxon>Eukaryota</taxon>
        <taxon>Viridiplantae</taxon>
        <taxon>Streptophyta</taxon>
        <taxon>Charophyceae</taxon>
        <taxon>Charales</taxon>
        <taxon>Characeae</taxon>
        <taxon>Chara</taxon>
    </lineage>
</organism>
<dbReference type="InterPro" id="IPR003511">
    <property type="entry name" value="HORMA_dom"/>
</dbReference>
<dbReference type="GO" id="GO:0005634">
    <property type="term" value="C:nucleus"/>
    <property type="evidence" value="ECO:0007669"/>
    <property type="project" value="UniProtKB-SubCell"/>
</dbReference>
<dbReference type="STRING" id="69332.A0A388KW09"/>
<dbReference type="Gene3D" id="3.30.900.10">
    <property type="entry name" value="HORMA domain"/>
    <property type="match status" value="1"/>
</dbReference>
<evidence type="ECO:0000256" key="2">
    <source>
        <dbReference type="ARBA" id="ARBA00004286"/>
    </source>
</evidence>
<feature type="compositionally biased region" description="Polar residues" evidence="6">
    <location>
        <begin position="580"/>
        <end position="601"/>
    </location>
</feature>
<keyword evidence="4" id="KW-0539">Nucleus</keyword>
<evidence type="ECO:0000259" key="7">
    <source>
        <dbReference type="PROSITE" id="PS50815"/>
    </source>
</evidence>
<feature type="region of interest" description="Disordered" evidence="6">
    <location>
        <begin position="233"/>
        <end position="346"/>
    </location>
</feature>
<evidence type="ECO:0000313" key="9">
    <source>
        <dbReference type="Proteomes" id="UP000265515"/>
    </source>
</evidence>
<feature type="compositionally biased region" description="Basic and acidic residues" evidence="6">
    <location>
        <begin position="337"/>
        <end position="346"/>
    </location>
</feature>
<dbReference type="GO" id="GO:0051321">
    <property type="term" value="P:meiotic cell cycle"/>
    <property type="evidence" value="ECO:0007669"/>
    <property type="project" value="UniProtKB-KW"/>
</dbReference>
<evidence type="ECO:0000256" key="6">
    <source>
        <dbReference type="SAM" id="MobiDB-lite"/>
    </source>
</evidence>